<name>A0A1X7GYM1_9SPHN</name>
<keyword evidence="2" id="KW-1133">Transmembrane helix</keyword>
<keyword evidence="2" id="KW-0812">Transmembrane</keyword>
<protein>
    <submittedName>
        <fullName evidence="3">Uncharacterized protein</fullName>
    </submittedName>
</protein>
<gene>
    <name evidence="3" type="ORF">SAMN06295910_2439</name>
</gene>
<dbReference type="EMBL" id="LT840185">
    <property type="protein sequence ID" value="SMF76298.1"/>
    <property type="molecule type" value="Genomic_DNA"/>
</dbReference>
<reference evidence="4" key="1">
    <citation type="submission" date="2017-04" db="EMBL/GenBank/DDBJ databases">
        <authorList>
            <person name="Varghese N."/>
            <person name="Submissions S."/>
        </authorList>
    </citation>
    <scope>NUCLEOTIDE SEQUENCE [LARGE SCALE GENOMIC DNA]</scope>
    <source>
        <strain evidence="4">Dd16</strain>
    </source>
</reference>
<keyword evidence="4" id="KW-1185">Reference proteome</keyword>
<organism evidence="3 4">
    <name type="scientific">Allosphingosinicella indica</name>
    <dbReference type="NCBI Taxonomy" id="941907"/>
    <lineage>
        <taxon>Bacteria</taxon>
        <taxon>Pseudomonadati</taxon>
        <taxon>Pseudomonadota</taxon>
        <taxon>Alphaproteobacteria</taxon>
        <taxon>Sphingomonadales</taxon>
        <taxon>Sphingomonadaceae</taxon>
        <taxon>Allosphingosinicella</taxon>
    </lineage>
</organism>
<evidence type="ECO:0000256" key="1">
    <source>
        <dbReference type="SAM" id="MobiDB-lite"/>
    </source>
</evidence>
<dbReference type="AlphaFoldDB" id="A0A1X7GYM1"/>
<proteinExistence type="predicted"/>
<evidence type="ECO:0000313" key="3">
    <source>
        <dbReference type="EMBL" id="SMF76298.1"/>
    </source>
</evidence>
<keyword evidence="2" id="KW-0472">Membrane</keyword>
<evidence type="ECO:0000313" key="4">
    <source>
        <dbReference type="Proteomes" id="UP000192934"/>
    </source>
</evidence>
<dbReference type="Proteomes" id="UP000192934">
    <property type="component" value="Chromosome I"/>
</dbReference>
<sequence length="85" mass="8730">MTGTDLETMERVAPAVHLAAEAKAAREHVMTESPSKPVAKSADKAAADKSNVKLATGIAMGIGSAALVAALLYVNRDKKDGPKKG</sequence>
<dbReference type="STRING" id="941907.SAMN06295910_2439"/>
<feature type="region of interest" description="Disordered" evidence="1">
    <location>
        <begin position="23"/>
        <end position="45"/>
    </location>
</feature>
<evidence type="ECO:0000256" key="2">
    <source>
        <dbReference type="SAM" id="Phobius"/>
    </source>
</evidence>
<feature type="transmembrane region" description="Helical" evidence="2">
    <location>
        <begin position="54"/>
        <end position="74"/>
    </location>
</feature>
<accession>A0A1X7GYM1</accession>
<dbReference type="RefSeq" id="WP_085219009.1">
    <property type="nucleotide sequence ID" value="NZ_LT840185.1"/>
</dbReference>